<dbReference type="GO" id="GO:0005576">
    <property type="term" value="C:extracellular region"/>
    <property type="evidence" value="ECO:0007669"/>
    <property type="project" value="UniProtKB-SubCell"/>
</dbReference>
<dbReference type="GO" id="GO:0005509">
    <property type="term" value="F:calcium ion binding"/>
    <property type="evidence" value="ECO:0007669"/>
    <property type="project" value="InterPro"/>
</dbReference>
<dbReference type="PANTHER" id="PTHR38340:SF1">
    <property type="entry name" value="S-LAYER PROTEIN"/>
    <property type="match status" value="1"/>
</dbReference>
<keyword evidence="7" id="KW-0472">Membrane</keyword>
<sequence>MSAFNYIGFSQSGVPTYDSDIRDLIFLDLNSGTLALAINGVNGGIATYSVAPNGQLSLLNTRPFIGGTLDSETTRMAVLTLNGQVYLISGASGAGDFYAYPISSTGVIGSLVIMSSTATDIRELRAIQVIEEAGGIAQILTTSANGEIAVHWVSTTAASLNGYLSQVLNSDVASDVEIVTTSAGKFLLVADQTHSDLVVYVFDAEVGTVVELSRNGASQQVGIHSPNDFIVVEVGSKTYVVVASGVEAGTLSVFHLDATGVLTAVDHVLDTHVTGFSAATMVESFSVAGSTFIIASGADAGFSLFLLTGSGHLVLVETSLAWSGMPLYDADGLSVVQEGDDITLYFTSRSTGGVYTLAFDSAAWGQTLTGTTSADTLTGGGARDILDGGAQDDLLFGNAGDDILIDGQGADQLTGGSGSDVFVLTADGSIDRIMDFKPGEDRLDLSNYAMVYIPDSVEYYSLAGGIALRLNGDVVEIYSHDGYDLTIGQVLQNAFITPHRPALASAGSMRGTEGNDILAGTEFTDDISGFGGDDVLYGYAGNDALYGDSGNDILFGGGDMDVLYGGEGNDELYGEGEADTLHGDDGDDVLHGGDGDDTLSGDTGDDQIYGDASNDTIYGADGADRVFGGTGQDWISGGLGNDRLHGDEDDDTLYGDAGGDYLYGGGGHDTLIGGKSGDRLYGQDGNDTMRGGLGNDRLYGGEGNDDGRGEDGDDILFGGGGHDLMNGGAGNDRVHGDEGNDELYGGDGMDYVYGGTGQDRIYGDDGSDRLYGQEGDDLLFGGTGLDRLYGGADNDRLHGDDGDDLLFGGDGSDYLYGGSDDDVLHGEESNDRLYGQHGNDEMYGGSGTDRLYGGSGADIGDGEAGDDILFGGTGEDWLTGGGGDDRVHGDEDNDMLFGGAGADYVYGGIGDDTIYGEGGPDRLYGQDGNDVIYGGDGTDRLYGGDGDDRLEGGMANDILLGEAGADVFVFDATSGEDTVRDYEIGLDSLYFDIAGYSKSDLSYGETADGNLVVLWAGQSVILEGLTLADAPDLTLLFLT</sequence>
<dbReference type="InterPro" id="IPR001343">
    <property type="entry name" value="Hemolysn_Ca-bd"/>
</dbReference>
<evidence type="ECO:0000256" key="1">
    <source>
        <dbReference type="ARBA" id="ARBA00004370"/>
    </source>
</evidence>
<gene>
    <name evidence="9" type="ORF">C8N42_103283</name>
</gene>
<reference evidence="9 10" key="1">
    <citation type="submission" date="2018-04" db="EMBL/GenBank/DDBJ databases">
        <title>Genomic Encyclopedia of Archaeal and Bacterial Type Strains, Phase II (KMG-II): from individual species to whole genera.</title>
        <authorList>
            <person name="Goeker M."/>
        </authorList>
    </citation>
    <scope>NUCLEOTIDE SEQUENCE [LARGE SCALE GENOMIC DNA]</scope>
    <source>
        <strain evidence="9 10">DSM 100434</strain>
    </source>
</reference>
<evidence type="ECO:0000256" key="6">
    <source>
        <dbReference type="ARBA" id="ARBA00023026"/>
    </source>
</evidence>
<dbReference type="SUPFAM" id="SSF82171">
    <property type="entry name" value="DPP6 N-terminal domain-like"/>
    <property type="match status" value="1"/>
</dbReference>
<dbReference type="AlphaFoldDB" id="A0A2T5HTS7"/>
<dbReference type="Gene3D" id="2.150.10.10">
    <property type="entry name" value="Serralysin-like metalloprotease, C-terminal"/>
    <property type="match status" value="9"/>
</dbReference>
<feature type="compositionally biased region" description="Acidic residues" evidence="8">
    <location>
        <begin position="595"/>
        <end position="605"/>
    </location>
</feature>
<evidence type="ECO:0000313" key="9">
    <source>
        <dbReference type="EMBL" id="PTQ74990.1"/>
    </source>
</evidence>
<feature type="region of interest" description="Disordered" evidence="8">
    <location>
        <begin position="827"/>
        <end position="857"/>
    </location>
</feature>
<evidence type="ECO:0000256" key="5">
    <source>
        <dbReference type="ARBA" id="ARBA00022737"/>
    </source>
</evidence>
<accession>A0A2T5HTS7</accession>
<keyword evidence="6" id="KW-0843">Virulence</keyword>
<dbReference type="PRINTS" id="PR00313">
    <property type="entry name" value="CABNDNGRPT"/>
</dbReference>
<feature type="compositionally biased region" description="Basic and acidic residues" evidence="8">
    <location>
        <begin position="579"/>
        <end position="594"/>
    </location>
</feature>
<evidence type="ECO:0000256" key="4">
    <source>
        <dbReference type="ARBA" id="ARBA00022656"/>
    </source>
</evidence>
<organism evidence="9 10">
    <name type="scientific">Celeribacter persicus</name>
    <dbReference type="NCBI Taxonomy" id="1651082"/>
    <lineage>
        <taxon>Bacteria</taxon>
        <taxon>Pseudomonadati</taxon>
        <taxon>Pseudomonadota</taxon>
        <taxon>Alphaproteobacteria</taxon>
        <taxon>Rhodobacterales</taxon>
        <taxon>Roseobacteraceae</taxon>
        <taxon>Celeribacter</taxon>
    </lineage>
</organism>
<keyword evidence="3" id="KW-0964">Secreted</keyword>
<dbReference type="InterPro" id="IPR050557">
    <property type="entry name" value="RTX_toxin/Mannuronan_C5-epim"/>
</dbReference>
<feature type="region of interest" description="Disordered" evidence="8">
    <location>
        <begin position="683"/>
        <end position="713"/>
    </location>
</feature>
<keyword evidence="5" id="KW-0677">Repeat</keyword>
<dbReference type="GO" id="GO:0090729">
    <property type="term" value="F:toxin activity"/>
    <property type="evidence" value="ECO:0007669"/>
    <property type="project" value="UniProtKB-KW"/>
</dbReference>
<feature type="region of interest" description="Disordered" evidence="8">
    <location>
        <begin position="566"/>
        <end position="614"/>
    </location>
</feature>
<dbReference type="PANTHER" id="PTHR38340">
    <property type="entry name" value="S-LAYER PROTEIN"/>
    <property type="match status" value="1"/>
</dbReference>
<dbReference type="Pfam" id="PF00353">
    <property type="entry name" value="HemolysinCabind"/>
    <property type="match status" value="11"/>
</dbReference>
<dbReference type="GO" id="GO:0016020">
    <property type="term" value="C:membrane"/>
    <property type="evidence" value="ECO:0007669"/>
    <property type="project" value="UniProtKB-SubCell"/>
</dbReference>
<evidence type="ECO:0000256" key="3">
    <source>
        <dbReference type="ARBA" id="ARBA00022525"/>
    </source>
</evidence>
<dbReference type="InterPro" id="IPR003995">
    <property type="entry name" value="RTX_toxin_determinant-A"/>
</dbReference>
<dbReference type="PRINTS" id="PR01488">
    <property type="entry name" value="RTXTOXINA"/>
</dbReference>
<dbReference type="Proteomes" id="UP000244077">
    <property type="component" value="Unassembled WGS sequence"/>
</dbReference>
<dbReference type="PROSITE" id="PS00330">
    <property type="entry name" value="HEMOLYSIN_CALCIUM"/>
    <property type="match status" value="6"/>
</dbReference>
<dbReference type="SUPFAM" id="SSF51120">
    <property type="entry name" value="beta-Roll"/>
    <property type="match status" value="4"/>
</dbReference>
<protein>
    <submittedName>
        <fullName evidence="9">Ca2+-binding RTX toxin-like protein</fullName>
    </submittedName>
</protein>
<comment type="subcellular location">
    <subcellularLocation>
        <location evidence="1">Membrane</location>
    </subcellularLocation>
    <subcellularLocation>
        <location evidence="2">Secreted</location>
    </subcellularLocation>
</comment>
<evidence type="ECO:0000313" key="10">
    <source>
        <dbReference type="Proteomes" id="UP000244077"/>
    </source>
</evidence>
<name>A0A2T5HTS7_9RHOB</name>
<dbReference type="InterPro" id="IPR011049">
    <property type="entry name" value="Serralysin-like_metalloprot_C"/>
</dbReference>
<keyword evidence="4" id="KW-0800">Toxin</keyword>
<dbReference type="RefSeq" id="WP_170109224.1">
    <property type="nucleotide sequence ID" value="NZ_QAOH01000003.1"/>
</dbReference>
<feature type="compositionally biased region" description="Acidic residues" evidence="8">
    <location>
        <begin position="568"/>
        <end position="578"/>
    </location>
</feature>
<dbReference type="EMBL" id="QAOH01000003">
    <property type="protein sequence ID" value="PTQ74990.1"/>
    <property type="molecule type" value="Genomic_DNA"/>
</dbReference>
<comment type="caution">
    <text evidence="9">The sequence shown here is derived from an EMBL/GenBank/DDBJ whole genome shotgun (WGS) entry which is preliminary data.</text>
</comment>
<evidence type="ECO:0000256" key="7">
    <source>
        <dbReference type="ARBA" id="ARBA00023136"/>
    </source>
</evidence>
<proteinExistence type="predicted"/>
<evidence type="ECO:0000256" key="2">
    <source>
        <dbReference type="ARBA" id="ARBA00004613"/>
    </source>
</evidence>
<dbReference type="InterPro" id="IPR018511">
    <property type="entry name" value="Hemolysin-typ_Ca-bd_CS"/>
</dbReference>
<keyword evidence="10" id="KW-1185">Reference proteome</keyword>
<evidence type="ECO:0000256" key="8">
    <source>
        <dbReference type="SAM" id="MobiDB-lite"/>
    </source>
</evidence>